<dbReference type="Proteomes" id="UP000293547">
    <property type="component" value="Unassembled WGS sequence"/>
</dbReference>
<accession>A0ACB6FVA1</accession>
<evidence type="ECO:0000313" key="1">
    <source>
        <dbReference type="EMBL" id="KAB2108295.1"/>
    </source>
</evidence>
<name>A0ACB6FVA1_9PLEO</name>
<keyword evidence="2" id="KW-1185">Reference proteome</keyword>
<organism evidence="1 2">
    <name type="scientific">Alternaria gaisen</name>
    <dbReference type="NCBI Taxonomy" id="167740"/>
    <lineage>
        <taxon>Eukaryota</taxon>
        <taxon>Fungi</taxon>
        <taxon>Dikarya</taxon>
        <taxon>Ascomycota</taxon>
        <taxon>Pezizomycotina</taxon>
        <taxon>Dothideomycetes</taxon>
        <taxon>Pleosporomycetidae</taxon>
        <taxon>Pleosporales</taxon>
        <taxon>Pleosporineae</taxon>
        <taxon>Pleosporaceae</taxon>
        <taxon>Alternaria</taxon>
        <taxon>Alternaria sect. Alternaria</taxon>
    </lineage>
</organism>
<protein>
    <submittedName>
        <fullName evidence="1">Uncharacterized protein</fullName>
    </submittedName>
</protein>
<evidence type="ECO:0000313" key="2">
    <source>
        <dbReference type="Proteomes" id="UP000293547"/>
    </source>
</evidence>
<reference evidence="1 2" key="1">
    <citation type="journal article" date="2019" name="bioRxiv">
        <title>Genomics, evolutionary history and diagnostics of the Alternaria alternata species group including apple and Asian pear pathotypes.</title>
        <authorList>
            <person name="Armitage A.D."/>
            <person name="Cockerton H.M."/>
            <person name="Sreenivasaprasad S."/>
            <person name="Woodhall J.W."/>
            <person name="Lane C.R."/>
            <person name="Harrison R.J."/>
            <person name="Clarkson J.P."/>
        </authorList>
    </citation>
    <scope>NUCLEOTIDE SEQUENCE [LARGE SCALE GENOMIC DNA]</scope>
    <source>
        <strain evidence="1 2">FERA 650</strain>
    </source>
</reference>
<sequence length="1122" mass="123118">MAYILRDALVLLSLATQSLAQQDDPVKGFCRRWGHATARVDSMLYIDGGMVGEVPFTSNHSNTWLLSSNLNSSTVDAGMPEQKAYSKPGHIPSLSGGYTWADNTNKCFYQFGGEYAAGASPMDFGIWTYDVLLNQWNTTETTGDKELQRVSFGAGTQVESRGLGFYFGGWLSNRTAPSWNGPPMATNGLIQFDMSTGDLQNITGPDDIGRAEGQLLFLPVSDSGVLIYFGGIEDSYHNGSFDAANMSTIHVYDMASSKWYTQTASGDIPDTRRQFCADVTWPDDESSFNVYLYGGYGFGEAPAFDDVYILSLPSFTWIKVFSSENPSKIGHGGCSANVVNRAQMLVIGGWFPIYDKCDVPEGQGQHNMVLGYNGGDSKLWDKFSPQLDDYVVPSPIISVIGGGPTGGATKTSPATWGHPDLATYYTLKPTFTARSATRALLSATESPSPRSSKKTKVGAIAGGTVGGLLVLIGILCLILFCLHRRKKALKTKEGEVPLDLPPAELATTVPQEMADTAASKYVSIHDQADSIALGYPGHVQQQSYSVSHDYNSPYSAQGPPSYGHDPPYISPVEGGHANHSPHGEQLSSDGNVARNSPTAAWSTQVNYPQSAQGQDTQYSYPTPTSPRQSPNDVIQQQVPIYYPRPNSPSTSSRQSPHSPSGNRGSPVGTQYSSDGRANHISTTMDGNWGTSTGSRVIALQCRRRSHVTSTLAICEDTCPQRHHSPRRLPHDHPTCTMFNLRSIVLLVISYVVIPRLTFLPQNVHSILIIFGPFLIPRVLDWINLARATGRSVPVRPTPPRVQYALNLLFVSAVVCLVLSFSRFAPENIFLKTQSHIRTETSVLFARLRHLRPLTDEDDALRTKFNWSVRNKLLYLTYGPDTLLNCVWCTTSDGNDQQNYFLYSLPTMVTPHIFQLAVLGLATSSLVGSEGSRFRTHATIAGLLLMVVEVWYMATYDITLNKRAKYVQDIDSAHWRVRFLRYVAFAMVDMGFAFVLWATSTNRWLAKPVSIAERIETTTRTAEDTFNKMRALALLTNSVNRDSALRGVREEYWTTEGQVTAEVVQDELVMEQINAAISRMDFSTLEGRVGEVADGIMKGIDSLRASQMLAASHVSETSSSPAS</sequence>
<gene>
    <name evidence="1" type="ORF">AG0111_0g3309</name>
</gene>
<dbReference type="EMBL" id="PDWZ02000002">
    <property type="protein sequence ID" value="KAB2108295.1"/>
    <property type="molecule type" value="Genomic_DNA"/>
</dbReference>
<comment type="caution">
    <text evidence="1">The sequence shown here is derived from an EMBL/GenBank/DDBJ whole genome shotgun (WGS) entry which is preliminary data.</text>
</comment>
<proteinExistence type="predicted"/>